<feature type="domain" description="Alpha/beta hydrolase fold-3" evidence="3">
    <location>
        <begin position="64"/>
        <end position="267"/>
    </location>
</feature>
<dbReference type="Proteomes" id="UP001610446">
    <property type="component" value="Unassembled WGS sequence"/>
</dbReference>
<dbReference type="InterPro" id="IPR013094">
    <property type="entry name" value="AB_hydrolase_3"/>
</dbReference>
<dbReference type="PANTHER" id="PTHR48081:SF8">
    <property type="entry name" value="ALPHA_BETA HYDROLASE FOLD-3 DOMAIN-CONTAINING PROTEIN-RELATED"/>
    <property type="match status" value="1"/>
</dbReference>
<dbReference type="PANTHER" id="PTHR48081">
    <property type="entry name" value="AB HYDROLASE SUPERFAMILY PROTEIN C4A8.06C"/>
    <property type="match status" value="1"/>
</dbReference>
<organism evidence="4 5">
    <name type="scientific">Aspergillus pseudoustus</name>
    <dbReference type="NCBI Taxonomy" id="1810923"/>
    <lineage>
        <taxon>Eukaryota</taxon>
        <taxon>Fungi</taxon>
        <taxon>Dikarya</taxon>
        <taxon>Ascomycota</taxon>
        <taxon>Pezizomycotina</taxon>
        <taxon>Eurotiomycetes</taxon>
        <taxon>Eurotiomycetidae</taxon>
        <taxon>Eurotiales</taxon>
        <taxon>Aspergillaceae</taxon>
        <taxon>Aspergillus</taxon>
        <taxon>Aspergillus subgen. Nidulantes</taxon>
    </lineage>
</organism>
<comment type="caution">
    <text evidence="4">The sequence shown here is derived from an EMBL/GenBank/DDBJ whole genome shotgun (WGS) entry which is preliminary data.</text>
</comment>
<protein>
    <submittedName>
        <fullName evidence="4">Alpha/Beta hydrolase protein</fullName>
    </submittedName>
</protein>
<accession>A0ABR4JPS0</accession>
<keyword evidence="1 4" id="KW-0378">Hydrolase</keyword>
<dbReference type="GO" id="GO:0016787">
    <property type="term" value="F:hydrolase activity"/>
    <property type="evidence" value="ECO:0007669"/>
    <property type="project" value="UniProtKB-KW"/>
</dbReference>
<name>A0ABR4JPS0_9EURO</name>
<proteinExistence type="predicted"/>
<dbReference type="InterPro" id="IPR029058">
    <property type="entry name" value="AB_hydrolase_fold"/>
</dbReference>
<keyword evidence="2" id="KW-0732">Signal</keyword>
<feature type="chain" id="PRO_5045086757" evidence="2">
    <location>
        <begin position="19"/>
        <end position="310"/>
    </location>
</feature>
<dbReference type="Gene3D" id="3.40.50.1820">
    <property type="entry name" value="alpha/beta hydrolase"/>
    <property type="match status" value="1"/>
</dbReference>
<keyword evidence="5" id="KW-1185">Reference proteome</keyword>
<gene>
    <name evidence="4" type="ORF">BJY01DRAFT_236140</name>
</gene>
<dbReference type="EMBL" id="JBFXLU010000103">
    <property type="protein sequence ID" value="KAL2842016.1"/>
    <property type="molecule type" value="Genomic_DNA"/>
</dbReference>
<evidence type="ECO:0000256" key="1">
    <source>
        <dbReference type="ARBA" id="ARBA00022801"/>
    </source>
</evidence>
<evidence type="ECO:0000256" key="2">
    <source>
        <dbReference type="SAM" id="SignalP"/>
    </source>
</evidence>
<dbReference type="Pfam" id="PF07859">
    <property type="entry name" value="Abhydrolase_3"/>
    <property type="match status" value="1"/>
</dbReference>
<reference evidence="4 5" key="1">
    <citation type="submission" date="2024-07" db="EMBL/GenBank/DDBJ databases">
        <title>Section-level genome sequencing and comparative genomics of Aspergillus sections Usti and Cavernicolus.</title>
        <authorList>
            <consortium name="Lawrence Berkeley National Laboratory"/>
            <person name="Nybo J.L."/>
            <person name="Vesth T.C."/>
            <person name="Theobald S."/>
            <person name="Frisvad J.C."/>
            <person name="Larsen T.O."/>
            <person name="Kjaerboelling I."/>
            <person name="Rothschild-Mancinelli K."/>
            <person name="Lyhne E.K."/>
            <person name="Kogle M.E."/>
            <person name="Barry K."/>
            <person name="Clum A."/>
            <person name="Na H."/>
            <person name="Ledsgaard L."/>
            <person name="Lin J."/>
            <person name="Lipzen A."/>
            <person name="Kuo A."/>
            <person name="Riley R."/>
            <person name="Mondo S."/>
            <person name="Labutti K."/>
            <person name="Haridas S."/>
            <person name="Pangalinan J."/>
            <person name="Salamov A.A."/>
            <person name="Simmons B.A."/>
            <person name="Magnuson J.K."/>
            <person name="Chen J."/>
            <person name="Drula E."/>
            <person name="Henrissat B."/>
            <person name="Wiebenga A."/>
            <person name="Lubbers R.J."/>
            <person name="Gomes A.C."/>
            <person name="Makela M.R."/>
            <person name="Stajich J."/>
            <person name="Grigoriev I.V."/>
            <person name="Mortensen U.H."/>
            <person name="De Vries R.P."/>
            <person name="Baker S.E."/>
            <person name="Andersen M.R."/>
        </authorList>
    </citation>
    <scope>NUCLEOTIDE SEQUENCE [LARGE SCALE GENOMIC DNA]</scope>
    <source>
        <strain evidence="4 5">CBS 123904</strain>
    </source>
</reference>
<evidence type="ECO:0000259" key="3">
    <source>
        <dbReference type="Pfam" id="PF07859"/>
    </source>
</evidence>
<dbReference type="SUPFAM" id="SSF53474">
    <property type="entry name" value="alpha/beta-Hydrolases"/>
    <property type="match status" value="1"/>
</dbReference>
<feature type="signal peptide" evidence="2">
    <location>
        <begin position="1"/>
        <end position="18"/>
    </location>
</feature>
<evidence type="ECO:0000313" key="5">
    <source>
        <dbReference type="Proteomes" id="UP001610446"/>
    </source>
</evidence>
<evidence type="ECO:0000313" key="4">
    <source>
        <dbReference type="EMBL" id="KAL2842016.1"/>
    </source>
</evidence>
<dbReference type="InterPro" id="IPR050300">
    <property type="entry name" value="GDXG_lipolytic_enzyme"/>
</dbReference>
<sequence>MFRLYYLYLKLAAVFLRALTKLQWRIAARPDSIEFIPSRDPGRTIKAHYYQSPASECQKPRRLLINFHGSGFILPLHGSDDSFCRHISQQTEYSVLDVQYRLAPESPFPAAVNDVEDAIKWLLCQPQRFDSGSLAISGFSAGGNLALVACTHLFPPGTFRAALLFYPSTEYSLEPAELVAPDAGGNPLPTAVVRLFQRCYLQTPVDPMDPRISPGLADQGAFPANILIVTAGYDTLAPEAEKLAKKLQESPNRHVVAERMEKCDHAWDKLVKPWTREEQLRLRAYDLAVDMLRSEGNGHSDGVVPVAAGT</sequence>